<accession>A0A8A2VE15</accession>
<dbReference type="GeneID" id="63185766"/>
<dbReference type="AlphaFoldDB" id="A0A8A2VE15"/>
<dbReference type="RefSeq" id="WP_207289102.1">
    <property type="nucleotide sequence ID" value="NZ_CP071462.1"/>
</dbReference>
<dbReference type="PANTHER" id="PTHR34512">
    <property type="entry name" value="CELL SURFACE PROTEIN"/>
    <property type="match status" value="1"/>
</dbReference>
<protein>
    <submittedName>
        <fullName evidence="3">PQQ-binding-like beta-propeller repeat protein</fullName>
    </submittedName>
</protein>
<dbReference type="Proteomes" id="UP000663203">
    <property type="component" value="Chromosome"/>
</dbReference>
<dbReference type="PANTHER" id="PTHR34512:SF30">
    <property type="entry name" value="OUTER MEMBRANE PROTEIN ASSEMBLY FACTOR BAMB"/>
    <property type="match status" value="1"/>
</dbReference>
<feature type="domain" description="Pyrrolo-quinoline quinone repeat" evidence="2">
    <location>
        <begin position="316"/>
        <end position="392"/>
    </location>
</feature>
<evidence type="ECO:0000256" key="1">
    <source>
        <dbReference type="SAM" id="MobiDB-lite"/>
    </source>
</evidence>
<dbReference type="Gene3D" id="2.40.128.630">
    <property type="match status" value="1"/>
</dbReference>
<organism evidence="3 4">
    <name type="scientific">Haloterrigena alkaliphila</name>
    <dbReference type="NCBI Taxonomy" id="2816475"/>
    <lineage>
        <taxon>Archaea</taxon>
        <taxon>Methanobacteriati</taxon>
        <taxon>Methanobacteriota</taxon>
        <taxon>Stenosarchaea group</taxon>
        <taxon>Halobacteria</taxon>
        <taxon>Halobacteriales</taxon>
        <taxon>Natrialbaceae</taxon>
        <taxon>Haloterrigena</taxon>
    </lineage>
</organism>
<gene>
    <name evidence="3" type="ORF">J0X25_00635</name>
</gene>
<dbReference type="Pfam" id="PF13360">
    <property type="entry name" value="PQQ_2"/>
    <property type="match status" value="2"/>
</dbReference>
<name>A0A8A2VE15_9EURY</name>
<proteinExistence type="predicted"/>
<dbReference type="InterPro" id="IPR018391">
    <property type="entry name" value="PQQ_b-propeller_rpt"/>
</dbReference>
<dbReference type="InterPro" id="IPR011047">
    <property type="entry name" value="Quinoprotein_ADH-like_sf"/>
</dbReference>
<feature type="domain" description="Pyrrolo-quinoline quinone repeat" evidence="2">
    <location>
        <begin position="146"/>
        <end position="291"/>
    </location>
</feature>
<keyword evidence="4" id="KW-1185">Reference proteome</keyword>
<feature type="region of interest" description="Disordered" evidence="1">
    <location>
        <begin position="24"/>
        <end position="68"/>
    </location>
</feature>
<dbReference type="SMART" id="SM00564">
    <property type="entry name" value="PQQ"/>
    <property type="match status" value="6"/>
</dbReference>
<reference evidence="3 4" key="1">
    <citation type="submission" date="2021-03" db="EMBL/GenBank/DDBJ databases">
        <title>Haloterrigena longa sp. nov. and Haloterrigena limicola sp. nov., extremely halophilic archaea isolated from a salt lake.</title>
        <authorList>
            <person name="Henglin C."/>
        </authorList>
    </citation>
    <scope>NUCLEOTIDE SEQUENCE [LARGE SCALE GENOMIC DNA]</scope>
    <source>
        <strain evidence="3 4">KZCA68</strain>
    </source>
</reference>
<sequence>MYPSLTRRRLLGVTGGSLLGASLLGPRIGTSNHAGPDAEDGWLQPRADSRNSATTADPGPGADGTVGWDRTLETHRRYEHAGLALVDGTLLVPTHRSLRAIDVGSGAERWRYAYRQPPPLGTHDRPQLDTEPRVRDGVVYLVFQTDVCALDLDSRRLRWRYELNSSSDGLHLFGNTVSVSALVDGGDRLLALDAETGLERWRQAGRLTPLAARSGLLVGAHYDDGRLVGLEAETGARRWESDAAIGASSLSRGQVAVADDFVAVVASNGDLTALETDSGNRRWTIPDESTDRSTHHDSIALDASNGALYWSRPNAESIDRIDLEGRDVWQRERSALEFGLSVGGETVYASRADGLLALEADTGDERFRVSVDTDDSDPFGSTPLIAGDRVYHLLGETVYEVSPQ</sequence>
<evidence type="ECO:0000313" key="3">
    <source>
        <dbReference type="EMBL" id="QSW99496.1"/>
    </source>
</evidence>
<evidence type="ECO:0000313" key="4">
    <source>
        <dbReference type="Proteomes" id="UP000663203"/>
    </source>
</evidence>
<evidence type="ECO:0000259" key="2">
    <source>
        <dbReference type="Pfam" id="PF13360"/>
    </source>
</evidence>
<dbReference type="SUPFAM" id="SSF50998">
    <property type="entry name" value="Quinoprotein alcohol dehydrogenase-like"/>
    <property type="match status" value="1"/>
</dbReference>
<dbReference type="InterPro" id="IPR015943">
    <property type="entry name" value="WD40/YVTN_repeat-like_dom_sf"/>
</dbReference>
<dbReference type="EMBL" id="CP071462">
    <property type="protein sequence ID" value="QSW99496.1"/>
    <property type="molecule type" value="Genomic_DNA"/>
</dbReference>
<dbReference type="InterPro" id="IPR002372">
    <property type="entry name" value="PQQ_rpt_dom"/>
</dbReference>
<dbReference type="KEGG" id="hakz:J0X25_00635"/>
<dbReference type="Gene3D" id="2.130.10.10">
    <property type="entry name" value="YVTN repeat-like/Quinoprotein amine dehydrogenase"/>
    <property type="match status" value="2"/>
</dbReference>